<dbReference type="EMBL" id="CP041969">
    <property type="protein sequence ID" value="QMV44516.1"/>
    <property type="molecule type" value="Genomic_DNA"/>
</dbReference>
<dbReference type="InterPro" id="IPR036927">
    <property type="entry name" value="Cyt_c_oxase-like_su1_sf"/>
</dbReference>
<dbReference type="Proteomes" id="UP000515679">
    <property type="component" value="Chromosome"/>
</dbReference>
<evidence type="ECO:0008006" key="4">
    <source>
        <dbReference type="Google" id="ProtNLM"/>
    </source>
</evidence>
<feature type="transmembrane region" description="Helical" evidence="1">
    <location>
        <begin position="40"/>
        <end position="67"/>
    </location>
</feature>
<feature type="transmembrane region" description="Helical" evidence="1">
    <location>
        <begin position="7"/>
        <end position="28"/>
    </location>
</feature>
<feature type="transmembrane region" description="Helical" evidence="1">
    <location>
        <begin position="103"/>
        <end position="127"/>
    </location>
</feature>
<feature type="transmembrane region" description="Helical" evidence="1">
    <location>
        <begin position="79"/>
        <end position="97"/>
    </location>
</feature>
<reference evidence="2 3" key="1">
    <citation type="submission" date="2019-07" db="EMBL/GenBank/DDBJ databases">
        <authorList>
            <person name="Kim J.K."/>
            <person name="Cheong H.-M."/>
            <person name="Choi Y."/>
            <person name="Hwang K.J."/>
            <person name="Lee S."/>
            <person name="Choi C."/>
        </authorList>
    </citation>
    <scope>NUCLEOTIDE SEQUENCE [LARGE SCALE GENOMIC DNA]</scope>
    <source>
        <strain evidence="2 3">KS 22</strain>
    </source>
</reference>
<dbReference type="Gene3D" id="1.20.210.10">
    <property type="entry name" value="Cytochrome c oxidase-like, subunit I domain"/>
    <property type="match status" value="1"/>
</dbReference>
<organism evidence="2 3">
    <name type="scientific">Cohnella cholangitidis</name>
    <dbReference type="NCBI Taxonomy" id="2598458"/>
    <lineage>
        <taxon>Bacteria</taxon>
        <taxon>Bacillati</taxon>
        <taxon>Bacillota</taxon>
        <taxon>Bacilli</taxon>
        <taxon>Bacillales</taxon>
        <taxon>Paenibacillaceae</taxon>
        <taxon>Cohnella</taxon>
    </lineage>
</organism>
<feature type="transmembrane region" description="Helical" evidence="1">
    <location>
        <begin position="360"/>
        <end position="378"/>
    </location>
</feature>
<accession>A0A7G5C5N2</accession>
<dbReference type="RefSeq" id="WP_182300759.1">
    <property type="nucleotide sequence ID" value="NZ_CP041969.1"/>
</dbReference>
<dbReference type="KEGG" id="cchl:FPL14_27605"/>
<feature type="transmembrane region" description="Helical" evidence="1">
    <location>
        <begin position="213"/>
        <end position="231"/>
    </location>
</feature>
<protein>
    <recommendedName>
        <fullName evidence="4">Cbb3-type cytochrome c oxidase subunit I</fullName>
    </recommendedName>
</protein>
<evidence type="ECO:0000313" key="2">
    <source>
        <dbReference type="EMBL" id="QMV44516.1"/>
    </source>
</evidence>
<feature type="transmembrane region" description="Helical" evidence="1">
    <location>
        <begin position="237"/>
        <end position="256"/>
    </location>
</feature>
<feature type="transmembrane region" description="Helical" evidence="1">
    <location>
        <begin position="308"/>
        <end position="335"/>
    </location>
</feature>
<name>A0A7G5C5N2_9BACL</name>
<evidence type="ECO:0000256" key="1">
    <source>
        <dbReference type="SAM" id="Phobius"/>
    </source>
</evidence>
<feature type="transmembrane region" description="Helical" evidence="1">
    <location>
        <begin position="173"/>
        <end position="192"/>
    </location>
</feature>
<evidence type="ECO:0000313" key="3">
    <source>
        <dbReference type="Proteomes" id="UP000515679"/>
    </source>
</evidence>
<keyword evidence="1" id="KW-0812">Transmembrane</keyword>
<keyword evidence="3" id="KW-1185">Reference proteome</keyword>
<feature type="transmembrane region" description="Helical" evidence="1">
    <location>
        <begin position="277"/>
        <end position="296"/>
    </location>
</feature>
<feature type="transmembrane region" description="Helical" evidence="1">
    <location>
        <begin position="139"/>
        <end position="161"/>
    </location>
</feature>
<dbReference type="AlphaFoldDB" id="A0A7G5C5N2"/>
<gene>
    <name evidence="2" type="ORF">FPL14_27605</name>
</gene>
<keyword evidence="1" id="KW-0472">Membrane</keyword>
<feature type="transmembrane region" description="Helical" evidence="1">
    <location>
        <begin position="384"/>
        <end position="408"/>
    </location>
</feature>
<sequence>MSRLPFLFIVTGMIGFVVFHATSLFSLFDWMNTDLRGPTGWFQIHLFVLGWATMLAMGAVYQLINVILQSNVYSERLGYAHYFAFAVGLSGLLYGFKRAETEWIAGFATLALAGILLFVWNIAVTLFRASKWNPVTVSAACSVLYLALTGLSGMAMGLNLAFGNWNGIHEQLFHAHIWLGTIGWFGLLITGFSYKMLPMFYLSHHYPTKLQTVVLFLWNAAVVVGTISFLVDGNDWSIGLALALLVMAIIAYNAHLIQIKKSRHKRNPGSGIRWSMYGNQAFAVMASAMLILTLVYHEQWLNAKTVLVAGWIYLAGWVSFTILCYASKIVPFLWWTRKYGKHAGKPGAPVMADLLNENKVNVGLAAIACSSLLLLTGLAADARIIVAIGGTAFSLFSIGYISLIGLVFKR</sequence>
<proteinExistence type="predicted"/>
<keyword evidence="1" id="KW-1133">Transmembrane helix</keyword>
<dbReference type="SUPFAM" id="SSF81442">
    <property type="entry name" value="Cytochrome c oxidase subunit I-like"/>
    <property type="match status" value="1"/>
</dbReference>